<evidence type="ECO:0000259" key="2">
    <source>
        <dbReference type="PROSITE" id="PS50271"/>
    </source>
</evidence>
<feature type="domain" description="UBP-type" evidence="2">
    <location>
        <begin position="4"/>
        <end position="111"/>
    </location>
</feature>
<dbReference type="GO" id="GO:0008270">
    <property type="term" value="F:zinc ion binding"/>
    <property type="evidence" value="ECO:0007669"/>
    <property type="project" value="InterPro"/>
</dbReference>
<dbReference type="Proteomes" id="UP000271548">
    <property type="component" value="Unassembled WGS sequence"/>
</dbReference>
<dbReference type="Pfam" id="PF02148">
    <property type="entry name" value="zf-UBP"/>
    <property type="match status" value="1"/>
</dbReference>
<feature type="region of interest" description="Disordered" evidence="1">
    <location>
        <begin position="1"/>
        <end position="27"/>
    </location>
</feature>
<evidence type="ECO:0000313" key="3">
    <source>
        <dbReference type="EMBL" id="RKN15746.1"/>
    </source>
</evidence>
<dbReference type="Gene3D" id="3.30.40.10">
    <property type="entry name" value="Zinc/RING finger domain, C3HC4 (zinc finger)"/>
    <property type="match status" value="1"/>
</dbReference>
<evidence type="ECO:0000313" key="6">
    <source>
        <dbReference type="Proteomes" id="UP000275865"/>
    </source>
</evidence>
<name>A0A3A9XVA2_9ACTN</name>
<comment type="caution">
    <text evidence="4">The sequence shown here is derived from an EMBL/GenBank/DDBJ whole genome shotgun (WGS) entry which is preliminary data.</text>
</comment>
<dbReference type="RefSeq" id="WP_120681858.1">
    <property type="nucleotide sequence ID" value="NZ_RAZS01000010.1"/>
</dbReference>
<dbReference type="AlphaFoldDB" id="A0A3A9XVA2"/>
<dbReference type="EMBL" id="RAZS01000010">
    <property type="protein sequence ID" value="RKN15746.1"/>
    <property type="molecule type" value="Genomic_DNA"/>
</dbReference>
<keyword evidence="5" id="KW-1185">Reference proteome</keyword>
<organism evidence="4 6">
    <name type="scientific">Micromonospora musae</name>
    <dbReference type="NCBI Taxonomy" id="1894970"/>
    <lineage>
        <taxon>Bacteria</taxon>
        <taxon>Bacillati</taxon>
        <taxon>Actinomycetota</taxon>
        <taxon>Actinomycetes</taxon>
        <taxon>Micromonosporales</taxon>
        <taxon>Micromonosporaceae</taxon>
        <taxon>Micromonospora</taxon>
    </lineage>
</organism>
<dbReference type="SUPFAM" id="SSF57850">
    <property type="entry name" value="RING/U-box"/>
    <property type="match status" value="1"/>
</dbReference>
<dbReference type="Proteomes" id="UP000275865">
    <property type="component" value="Unassembled WGS sequence"/>
</dbReference>
<proteinExistence type="predicted"/>
<dbReference type="OrthoDB" id="120315at2"/>
<evidence type="ECO:0000313" key="4">
    <source>
        <dbReference type="EMBL" id="RKN29185.1"/>
    </source>
</evidence>
<reference evidence="5 6" key="1">
    <citation type="submission" date="2018-09" db="EMBL/GenBank/DDBJ databases">
        <title>Micromonospora sp. nov. MS1-9, isolated from a root of Musa sp.</title>
        <authorList>
            <person name="Kuncharoen N."/>
            <person name="Kudo T."/>
            <person name="Ohkuma M."/>
            <person name="Yuki M."/>
            <person name="Tanasupawat S."/>
        </authorList>
    </citation>
    <scope>NUCLEOTIDE SEQUENCE [LARGE SCALE GENOMIC DNA]</scope>
    <source>
        <strain evidence="4 6">MS1-9</strain>
        <strain evidence="3 5">NGC1-4</strain>
    </source>
</reference>
<feature type="region of interest" description="Disordered" evidence="1">
    <location>
        <begin position="94"/>
        <end position="127"/>
    </location>
</feature>
<accession>A0A3A9XVA2</accession>
<gene>
    <name evidence="4" type="ORF">D7044_23580</name>
    <name evidence="3" type="ORF">D7147_25115</name>
</gene>
<protein>
    <recommendedName>
        <fullName evidence="2">UBP-type domain-containing protein</fullName>
    </recommendedName>
</protein>
<evidence type="ECO:0000313" key="5">
    <source>
        <dbReference type="Proteomes" id="UP000271548"/>
    </source>
</evidence>
<sequence>MSDQFEPGAESADATAPVDPAVPPSGTGCLECDSSGGWWFHLRRCAACGHIGCCDSSPSQHATAHAAATGHPVIRSFEPGESWFWDYSENQFLTDGPELAEPQSHPLDQPAPGPRGRVPEDWKTRLH</sequence>
<dbReference type="EMBL" id="RAZT01000012">
    <property type="protein sequence ID" value="RKN29185.1"/>
    <property type="molecule type" value="Genomic_DNA"/>
</dbReference>
<dbReference type="PROSITE" id="PS50271">
    <property type="entry name" value="ZF_UBP"/>
    <property type="match status" value="1"/>
</dbReference>
<dbReference type="InterPro" id="IPR013083">
    <property type="entry name" value="Znf_RING/FYVE/PHD"/>
</dbReference>
<dbReference type="InterPro" id="IPR001607">
    <property type="entry name" value="Znf_UBP"/>
</dbReference>
<feature type="compositionally biased region" description="Basic and acidic residues" evidence="1">
    <location>
        <begin position="117"/>
        <end position="127"/>
    </location>
</feature>
<evidence type="ECO:0000256" key="1">
    <source>
        <dbReference type="SAM" id="MobiDB-lite"/>
    </source>
</evidence>